<dbReference type="EMBL" id="JARJBB010000012">
    <property type="protein sequence ID" value="MDF3301238.1"/>
    <property type="molecule type" value="Genomic_DNA"/>
</dbReference>
<dbReference type="InterPro" id="IPR036513">
    <property type="entry name" value="STAS_dom_sf"/>
</dbReference>
<keyword evidence="3" id="KW-1185">Reference proteome</keyword>
<dbReference type="CDD" id="cd07043">
    <property type="entry name" value="STAS_anti-anti-sigma_factors"/>
    <property type="match status" value="1"/>
</dbReference>
<dbReference type="Proteomes" id="UP001221150">
    <property type="component" value="Unassembled WGS sequence"/>
</dbReference>
<dbReference type="PANTHER" id="PTHR33495:SF2">
    <property type="entry name" value="ANTI-SIGMA FACTOR ANTAGONIST TM_1081-RELATED"/>
    <property type="match status" value="1"/>
</dbReference>
<evidence type="ECO:0000259" key="1">
    <source>
        <dbReference type="PROSITE" id="PS50801"/>
    </source>
</evidence>
<comment type="caution">
    <text evidence="2">The sequence shown here is derived from an EMBL/GenBank/DDBJ whole genome shotgun (WGS) entry which is preliminary data.</text>
</comment>
<dbReference type="Pfam" id="PF13466">
    <property type="entry name" value="STAS_2"/>
    <property type="match status" value="1"/>
</dbReference>
<accession>A0ABT6A9A7</accession>
<dbReference type="InterPro" id="IPR002645">
    <property type="entry name" value="STAS_dom"/>
</dbReference>
<proteinExistence type="predicted"/>
<feature type="domain" description="STAS" evidence="1">
    <location>
        <begin position="7"/>
        <end position="117"/>
    </location>
</feature>
<organism evidence="2 3">
    <name type="scientific">Streptomyces tropicalis</name>
    <dbReference type="NCBI Taxonomy" id="3034234"/>
    <lineage>
        <taxon>Bacteria</taxon>
        <taxon>Bacillati</taxon>
        <taxon>Actinomycetota</taxon>
        <taxon>Actinomycetes</taxon>
        <taxon>Kitasatosporales</taxon>
        <taxon>Streptomycetaceae</taxon>
        <taxon>Streptomyces</taxon>
    </lineage>
</organism>
<protein>
    <submittedName>
        <fullName evidence="2">STAS domain-containing protein</fullName>
    </submittedName>
</protein>
<dbReference type="PROSITE" id="PS50801">
    <property type="entry name" value="STAS"/>
    <property type="match status" value="1"/>
</dbReference>
<evidence type="ECO:0000313" key="2">
    <source>
        <dbReference type="EMBL" id="MDF3301238.1"/>
    </source>
</evidence>
<name>A0ABT6A9A7_9ACTN</name>
<dbReference type="PANTHER" id="PTHR33495">
    <property type="entry name" value="ANTI-SIGMA FACTOR ANTAGONIST TM_1081-RELATED-RELATED"/>
    <property type="match status" value="1"/>
</dbReference>
<evidence type="ECO:0000313" key="3">
    <source>
        <dbReference type="Proteomes" id="UP001221150"/>
    </source>
</evidence>
<dbReference type="SUPFAM" id="SSF52091">
    <property type="entry name" value="SpoIIaa-like"/>
    <property type="match status" value="1"/>
</dbReference>
<dbReference type="Gene3D" id="3.30.750.24">
    <property type="entry name" value="STAS domain"/>
    <property type="match status" value="1"/>
</dbReference>
<gene>
    <name evidence="2" type="ORF">P3H78_21945</name>
</gene>
<dbReference type="RefSeq" id="WP_276110803.1">
    <property type="nucleotide sequence ID" value="NZ_JARJBB010000012.1"/>
</dbReference>
<reference evidence="2 3" key="1">
    <citation type="submission" date="2023-03" db="EMBL/GenBank/DDBJ databases">
        <title>Draft genome sequence of Streptomyces sp. K1PA1 isolated from peat swamp forest in Thailand.</title>
        <authorList>
            <person name="Klaysubun C."/>
            <person name="Duangmal K."/>
        </authorList>
    </citation>
    <scope>NUCLEOTIDE SEQUENCE [LARGE SCALE GENOMIC DNA]</scope>
    <source>
        <strain evidence="2 3">K1PA1</strain>
    </source>
</reference>
<sequence length="123" mass="12819">MPDEREPAVSSSVHGDAFVVQVGGDVDSESAPRLARALKAGLRAGTARSVVDLSGTTFADSAILHALLEAQRAHRARGLLMVVAGPFGDSVERLFGVTGTAGYFVLAEDVEAAMEVPRAVTDR</sequence>
<dbReference type="InterPro" id="IPR058548">
    <property type="entry name" value="MlaB-like_STAS"/>
</dbReference>